<evidence type="ECO:0000256" key="2">
    <source>
        <dbReference type="ARBA" id="ARBA00023315"/>
    </source>
</evidence>
<proteinExistence type="predicted"/>
<sequence length="180" mass="19571">MTIYRPAGPDDAAAIAALHADSWQRHFRGCFTDTFLDGDPLADRLPVWARRLSVPGPRRTIVADDHGHLAGFVHFVAGSDPQWGAEIDEIHIAHDRQRHGLGRELLTRAATAIGAGSPLYLWVFAVNQPAQSFYRAMGATVVETTRFDGAPAGVLQGTPQVLRMAWPDTAALIPGRPEMS</sequence>
<evidence type="ECO:0000259" key="3">
    <source>
        <dbReference type="PROSITE" id="PS51186"/>
    </source>
</evidence>
<dbReference type="Proteomes" id="UP000624709">
    <property type="component" value="Unassembled WGS sequence"/>
</dbReference>
<dbReference type="EMBL" id="BOMS01000045">
    <property type="protein sequence ID" value="GIE67208.1"/>
    <property type="molecule type" value="Genomic_DNA"/>
</dbReference>
<feature type="domain" description="N-acetyltransferase" evidence="3">
    <location>
        <begin position="2"/>
        <end position="169"/>
    </location>
</feature>
<name>A0ABQ4B994_9ACTN</name>
<accession>A0ABQ4B994</accession>
<dbReference type="InterPro" id="IPR050832">
    <property type="entry name" value="Bact_Acetyltransf"/>
</dbReference>
<evidence type="ECO:0000313" key="5">
    <source>
        <dbReference type="Proteomes" id="UP000624709"/>
    </source>
</evidence>
<dbReference type="InterPro" id="IPR016181">
    <property type="entry name" value="Acyl_CoA_acyltransferase"/>
</dbReference>
<reference evidence="4 5" key="1">
    <citation type="submission" date="2021-01" db="EMBL/GenBank/DDBJ databases">
        <title>Whole genome shotgun sequence of Actinoplanes palleronii NBRC 14916.</title>
        <authorList>
            <person name="Komaki H."/>
            <person name="Tamura T."/>
        </authorList>
    </citation>
    <scope>NUCLEOTIDE SEQUENCE [LARGE SCALE GENOMIC DNA]</scope>
    <source>
        <strain evidence="4 5">NBRC 14916</strain>
    </source>
</reference>
<dbReference type="Pfam" id="PF00583">
    <property type="entry name" value="Acetyltransf_1"/>
    <property type="match status" value="1"/>
</dbReference>
<comment type="caution">
    <text evidence="4">The sequence shown here is derived from an EMBL/GenBank/DDBJ whole genome shotgun (WGS) entry which is preliminary data.</text>
</comment>
<dbReference type="InterPro" id="IPR000182">
    <property type="entry name" value="GNAT_dom"/>
</dbReference>
<dbReference type="Gene3D" id="3.40.630.30">
    <property type="match status" value="1"/>
</dbReference>
<dbReference type="PANTHER" id="PTHR43877">
    <property type="entry name" value="AMINOALKYLPHOSPHONATE N-ACETYLTRANSFERASE-RELATED-RELATED"/>
    <property type="match status" value="1"/>
</dbReference>
<keyword evidence="2" id="KW-0012">Acyltransferase</keyword>
<dbReference type="CDD" id="cd04301">
    <property type="entry name" value="NAT_SF"/>
    <property type="match status" value="1"/>
</dbReference>
<evidence type="ECO:0000256" key="1">
    <source>
        <dbReference type="ARBA" id="ARBA00022679"/>
    </source>
</evidence>
<keyword evidence="1" id="KW-0808">Transferase</keyword>
<dbReference type="RefSeq" id="WP_203825730.1">
    <property type="nucleotide sequence ID" value="NZ_BAAATY010000014.1"/>
</dbReference>
<organism evidence="4 5">
    <name type="scientific">Actinoplanes palleronii</name>
    <dbReference type="NCBI Taxonomy" id="113570"/>
    <lineage>
        <taxon>Bacteria</taxon>
        <taxon>Bacillati</taxon>
        <taxon>Actinomycetota</taxon>
        <taxon>Actinomycetes</taxon>
        <taxon>Micromonosporales</taxon>
        <taxon>Micromonosporaceae</taxon>
        <taxon>Actinoplanes</taxon>
    </lineage>
</organism>
<gene>
    <name evidence="4" type="ORF">Apa02nite_033160</name>
</gene>
<protein>
    <submittedName>
        <fullName evidence="4">N-acetyltransferase</fullName>
    </submittedName>
</protein>
<dbReference type="SUPFAM" id="SSF55729">
    <property type="entry name" value="Acyl-CoA N-acyltransferases (Nat)"/>
    <property type="match status" value="1"/>
</dbReference>
<evidence type="ECO:0000313" key="4">
    <source>
        <dbReference type="EMBL" id="GIE67208.1"/>
    </source>
</evidence>
<keyword evidence="5" id="KW-1185">Reference proteome</keyword>
<dbReference type="PANTHER" id="PTHR43877:SF1">
    <property type="entry name" value="ACETYLTRANSFERASE"/>
    <property type="match status" value="1"/>
</dbReference>
<dbReference type="PROSITE" id="PS51186">
    <property type="entry name" value="GNAT"/>
    <property type="match status" value="1"/>
</dbReference>